<protein>
    <submittedName>
        <fullName evidence="3">Uncharacterized protein</fullName>
    </submittedName>
</protein>
<evidence type="ECO:0000256" key="1">
    <source>
        <dbReference type="SAM" id="MobiDB-lite"/>
    </source>
</evidence>
<comment type="caution">
    <text evidence="3">The sequence shown here is derived from an EMBL/GenBank/DDBJ whole genome shotgun (WGS) entry which is preliminary data.</text>
</comment>
<evidence type="ECO:0000256" key="2">
    <source>
        <dbReference type="SAM" id="Phobius"/>
    </source>
</evidence>
<keyword evidence="2" id="KW-0812">Transmembrane</keyword>
<keyword evidence="4" id="KW-1185">Reference proteome</keyword>
<name>A0ABQ3ZXP4_9ACTN</name>
<feature type="transmembrane region" description="Helical" evidence="2">
    <location>
        <begin position="163"/>
        <end position="179"/>
    </location>
</feature>
<evidence type="ECO:0000313" key="3">
    <source>
        <dbReference type="EMBL" id="GIE23372.1"/>
    </source>
</evidence>
<gene>
    <name evidence="3" type="ORF">Ahu01nite_064740</name>
</gene>
<feature type="compositionally biased region" description="Basic and acidic residues" evidence="1">
    <location>
        <begin position="17"/>
        <end position="26"/>
    </location>
</feature>
<dbReference type="Proteomes" id="UP000603200">
    <property type="component" value="Unassembled WGS sequence"/>
</dbReference>
<sequence length="187" mass="19181">MGSVGQHQPDDAPAPDRAMKTDDRTPRSPAAAPARTTDFAALGLPAMPPAADPGARVPVVPARPVPARSDLSSTDHGAEGADSGGFDSEVPAASATDSEDAVPQSPGQLEGSAARLPRRVMAGSPRRPARGGPRELQPHRMALALALVSAGPPLIIINGLKGVPVAVAGVLYAAWLLIGKKLPRRRR</sequence>
<organism evidence="3 4">
    <name type="scientific">Winogradskya humida</name>
    <dbReference type="NCBI Taxonomy" id="113566"/>
    <lineage>
        <taxon>Bacteria</taxon>
        <taxon>Bacillati</taxon>
        <taxon>Actinomycetota</taxon>
        <taxon>Actinomycetes</taxon>
        <taxon>Micromonosporales</taxon>
        <taxon>Micromonosporaceae</taxon>
        <taxon>Winogradskya</taxon>
    </lineage>
</organism>
<keyword evidence="2" id="KW-0472">Membrane</keyword>
<feature type="region of interest" description="Disordered" evidence="1">
    <location>
        <begin position="1"/>
        <end position="136"/>
    </location>
</feature>
<reference evidence="3 4" key="1">
    <citation type="submission" date="2021-01" db="EMBL/GenBank/DDBJ databases">
        <title>Whole genome shotgun sequence of Actinoplanes humidus NBRC 14915.</title>
        <authorList>
            <person name="Komaki H."/>
            <person name="Tamura T."/>
        </authorList>
    </citation>
    <scope>NUCLEOTIDE SEQUENCE [LARGE SCALE GENOMIC DNA]</scope>
    <source>
        <strain evidence="3 4">NBRC 14915</strain>
    </source>
</reference>
<dbReference type="EMBL" id="BOMN01000089">
    <property type="protein sequence ID" value="GIE23372.1"/>
    <property type="molecule type" value="Genomic_DNA"/>
</dbReference>
<feature type="compositionally biased region" description="Low complexity" evidence="1">
    <location>
        <begin position="52"/>
        <end position="68"/>
    </location>
</feature>
<evidence type="ECO:0000313" key="4">
    <source>
        <dbReference type="Proteomes" id="UP000603200"/>
    </source>
</evidence>
<proteinExistence type="predicted"/>
<accession>A0ABQ3ZXP4</accession>
<feature type="compositionally biased region" description="Low complexity" evidence="1">
    <location>
        <begin position="27"/>
        <end position="45"/>
    </location>
</feature>
<keyword evidence="2" id="KW-1133">Transmembrane helix</keyword>